<dbReference type="EMBL" id="CABPRJ010002367">
    <property type="protein sequence ID" value="VVC43013.1"/>
    <property type="molecule type" value="Genomic_DNA"/>
</dbReference>
<dbReference type="Proteomes" id="UP000325440">
    <property type="component" value="Unassembled WGS sequence"/>
</dbReference>
<feature type="region of interest" description="Disordered" evidence="1">
    <location>
        <begin position="24"/>
        <end position="62"/>
    </location>
</feature>
<keyword evidence="2" id="KW-0732">Signal</keyword>
<keyword evidence="4" id="KW-1185">Reference proteome</keyword>
<feature type="compositionally biased region" description="Polar residues" evidence="1">
    <location>
        <begin position="43"/>
        <end position="57"/>
    </location>
</feature>
<evidence type="ECO:0000313" key="4">
    <source>
        <dbReference type="Proteomes" id="UP000325440"/>
    </source>
</evidence>
<feature type="chain" id="PRO_5023015857" evidence="2">
    <location>
        <begin position="23"/>
        <end position="104"/>
    </location>
</feature>
<feature type="compositionally biased region" description="Pro residues" evidence="1">
    <location>
        <begin position="28"/>
        <end position="41"/>
    </location>
</feature>
<proteinExistence type="predicted"/>
<gene>
    <name evidence="3" type="ORF">CINCED_3A007792</name>
</gene>
<reference evidence="3 4" key="1">
    <citation type="submission" date="2019-08" db="EMBL/GenBank/DDBJ databases">
        <authorList>
            <person name="Alioto T."/>
            <person name="Alioto T."/>
            <person name="Gomez Garrido J."/>
        </authorList>
    </citation>
    <scope>NUCLEOTIDE SEQUENCE [LARGE SCALE GENOMIC DNA]</scope>
</reference>
<dbReference type="AlphaFoldDB" id="A0A5E4NNN7"/>
<protein>
    <submittedName>
        <fullName evidence="3">Uncharacterized protein</fullName>
    </submittedName>
</protein>
<feature type="signal peptide" evidence="2">
    <location>
        <begin position="1"/>
        <end position="22"/>
    </location>
</feature>
<name>A0A5E4NNN7_9HEMI</name>
<evidence type="ECO:0000313" key="3">
    <source>
        <dbReference type="EMBL" id="VVC43013.1"/>
    </source>
</evidence>
<accession>A0A5E4NNN7</accession>
<sequence length="104" mass="11559">MPFKFIARYVIIYSFMSVLVHGDESDPDMPPQDIPDPPPFANNPGNPSTSNHNGNRPSNPPSDDCLPLGCCPLPCKRDLKWAQNHCKNGIHDYSPYVIDCVCCN</sequence>
<evidence type="ECO:0000256" key="1">
    <source>
        <dbReference type="SAM" id="MobiDB-lite"/>
    </source>
</evidence>
<evidence type="ECO:0000256" key="2">
    <source>
        <dbReference type="SAM" id="SignalP"/>
    </source>
</evidence>
<organism evidence="3 4">
    <name type="scientific">Cinara cedri</name>
    <dbReference type="NCBI Taxonomy" id="506608"/>
    <lineage>
        <taxon>Eukaryota</taxon>
        <taxon>Metazoa</taxon>
        <taxon>Ecdysozoa</taxon>
        <taxon>Arthropoda</taxon>
        <taxon>Hexapoda</taxon>
        <taxon>Insecta</taxon>
        <taxon>Pterygota</taxon>
        <taxon>Neoptera</taxon>
        <taxon>Paraneoptera</taxon>
        <taxon>Hemiptera</taxon>
        <taxon>Sternorrhyncha</taxon>
        <taxon>Aphidomorpha</taxon>
        <taxon>Aphidoidea</taxon>
        <taxon>Aphididae</taxon>
        <taxon>Lachninae</taxon>
        <taxon>Cinara</taxon>
    </lineage>
</organism>